<feature type="region of interest" description="Disordered" evidence="1">
    <location>
        <begin position="46"/>
        <end position="93"/>
    </location>
</feature>
<name>A0A9P3LB50_9APHY</name>
<dbReference type="Proteomes" id="UP000703269">
    <property type="component" value="Unassembled WGS sequence"/>
</dbReference>
<comment type="caution">
    <text evidence="2">The sequence shown here is derived from an EMBL/GenBank/DDBJ whole genome shotgun (WGS) entry which is preliminary data.</text>
</comment>
<dbReference type="EMBL" id="BPQB01000011">
    <property type="protein sequence ID" value="GJE89111.1"/>
    <property type="molecule type" value="Genomic_DNA"/>
</dbReference>
<organism evidence="2 3">
    <name type="scientific">Phanerochaete sordida</name>
    <dbReference type="NCBI Taxonomy" id="48140"/>
    <lineage>
        <taxon>Eukaryota</taxon>
        <taxon>Fungi</taxon>
        <taxon>Dikarya</taxon>
        <taxon>Basidiomycota</taxon>
        <taxon>Agaricomycotina</taxon>
        <taxon>Agaricomycetes</taxon>
        <taxon>Polyporales</taxon>
        <taxon>Phanerochaetaceae</taxon>
        <taxon>Phanerochaete</taxon>
    </lineage>
</organism>
<feature type="compositionally biased region" description="Basic and acidic residues" evidence="1">
    <location>
        <begin position="62"/>
        <end position="85"/>
    </location>
</feature>
<evidence type="ECO:0000313" key="3">
    <source>
        <dbReference type="Proteomes" id="UP000703269"/>
    </source>
</evidence>
<proteinExistence type="predicted"/>
<evidence type="ECO:0000256" key="1">
    <source>
        <dbReference type="SAM" id="MobiDB-lite"/>
    </source>
</evidence>
<reference evidence="2 3" key="1">
    <citation type="submission" date="2021-08" db="EMBL/GenBank/DDBJ databases">
        <title>Draft Genome Sequence of Phanerochaete sordida strain YK-624.</title>
        <authorList>
            <person name="Mori T."/>
            <person name="Dohra H."/>
            <person name="Suzuki T."/>
            <person name="Kawagishi H."/>
            <person name="Hirai H."/>
        </authorList>
    </citation>
    <scope>NUCLEOTIDE SEQUENCE [LARGE SCALE GENOMIC DNA]</scope>
    <source>
        <strain evidence="2 3">YK-624</strain>
    </source>
</reference>
<gene>
    <name evidence="2" type="ORF">PsYK624_052040</name>
</gene>
<accession>A0A9P3LB50</accession>
<keyword evidence="3" id="KW-1185">Reference proteome</keyword>
<protein>
    <submittedName>
        <fullName evidence="2">Uncharacterized protein</fullName>
    </submittedName>
</protein>
<dbReference type="AlphaFoldDB" id="A0A9P3LB50"/>
<evidence type="ECO:0000313" key="2">
    <source>
        <dbReference type="EMBL" id="GJE89111.1"/>
    </source>
</evidence>
<sequence length="125" mass="14166">MCVPHFSCIVSRTGTIHECMWRLSETAEPEGGLTVRRRLATAALSNPAAQTRRAGHYNDCMEDTRRAGHAHPREPSERRGTGESKRPRRRGRAVRVLANVATPQQPTVARHTSWLCTEKRQRRTL</sequence>